<protein>
    <recommendedName>
        <fullName evidence="3">Type IV pili methyl-accepting chemotaxis transducer N-term</fullName>
    </recommendedName>
</protein>
<evidence type="ECO:0008006" key="3">
    <source>
        <dbReference type="Google" id="ProtNLM"/>
    </source>
</evidence>
<dbReference type="Proteomes" id="UP001059672">
    <property type="component" value="Chromosome"/>
</dbReference>
<gene>
    <name evidence="1" type="ORF">KDW96_13020</name>
</gene>
<evidence type="ECO:0000313" key="2">
    <source>
        <dbReference type="Proteomes" id="UP001059672"/>
    </source>
</evidence>
<proteinExistence type="predicted"/>
<name>A0ABY5H392_9PSED</name>
<dbReference type="RefSeq" id="WP_255836685.1">
    <property type="nucleotide sequence ID" value="NZ_CP073346.1"/>
</dbReference>
<evidence type="ECO:0000313" key="1">
    <source>
        <dbReference type="EMBL" id="UTW06108.1"/>
    </source>
</evidence>
<organism evidence="1 2">
    <name type="scientific">Pseudomonas benzenivorans</name>
    <dbReference type="NCBI Taxonomy" id="556533"/>
    <lineage>
        <taxon>Bacteria</taxon>
        <taxon>Pseudomonadati</taxon>
        <taxon>Pseudomonadota</taxon>
        <taxon>Gammaproteobacteria</taxon>
        <taxon>Pseudomonadales</taxon>
        <taxon>Pseudomonadaceae</taxon>
        <taxon>Pseudomonas</taxon>
    </lineage>
</organism>
<dbReference type="EMBL" id="CP073346">
    <property type="protein sequence ID" value="UTW06108.1"/>
    <property type="molecule type" value="Genomic_DNA"/>
</dbReference>
<sequence>MRIQSLFRPLLLWTLGVLASLPPLVFAEFTSPQVQVQMHASRATSSLLLVRGEGFQKAHLQRLESDIQTLAAAVQSLPQSSDTLSASHLELVTQLRRGVSFGPGEDNLPWGYPKELSKALRDFLHAARQLPASGASELSAKIEYLAVQYLSRAYMGSFEIAREQPDTYLGQDERLLMPAIDQELAAQGGKADKLKVRWEYLKAALSDMNSQSNTLESISGRPFAPITVDRHSRALTQQWMALNP</sequence>
<reference evidence="1" key="1">
    <citation type="submission" date="2021-04" db="EMBL/GenBank/DDBJ databases">
        <title>Oceanospirillales bacteria with DddD are important DMSP degraders in coastal seawater.</title>
        <authorList>
            <person name="Liu J."/>
        </authorList>
    </citation>
    <scope>NUCLEOTIDE SEQUENCE</scope>
    <source>
        <strain evidence="1">D13-4</strain>
    </source>
</reference>
<keyword evidence="2" id="KW-1185">Reference proteome</keyword>
<accession>A0ABY5H392</accession>